<reference evidence="2 3" key="1">
    <citation type="journal article" date="2016" name="J. Microbiol.">
        <title>Dankookia rubra gen. nov., sp. nov., an alphaproteobacterium isolated from sediment of a shallow stream.</title>
        <authorList>
            <person name="Kim W.H."/>
            <person name="Kim D.H."/>
            <person name="Kang K."/>
            <person name="Ahn T.Y."/>
        </authorList>
    </citation>
    <scope>NUCLEOTIDE SEQUENCE [LARGE SCALE GENOMIC DNA]</scope>
    <source>
        <strain evidence="2 3">JCM30602</strain>
    </source>
</reference>
<dbReference type="Pfam" id="PF01527">
    <property type="entry name" value="HTH_Tnp_1"/>
    <property type="match status" value="1"/>
</dbReference>
<evidence type="ECO:0000313" key="2">
    <source>
        <dbReference type="EMBL" id="TDH51859.1"/>
    </source>
</evidence>
<comment type="similarity">
    <text evidence="1">Belongs to the transposase 8 family.</text>
</comment>
<dbReference type="EMBL" id="SMSJ01000317">
    <property type="protein sequence ID" value="TDH51859.1"/>
    <property type="molecule type" value="Genomic_DNA"/>
</dbReference>
<sequence>MRASDWVTLLACGWCGCPLPPLRLGVRSVPDGRVGEVISVVARRRRWTLEQKLALVEEVSRPGASVAAVADRHGMSRSLLFDWRRQAREGTMPGLVRADAPPTLVPLRIVADEPPEPKAANATPPHRRITRPCKAVSMIEVVLPNGRVLRVSEAIRPEVLGRLATALDA</sequence>
<dbReference type="Gene3D" id="1.10.10.10">
    <property type="entry name" value="Winged helix-like DNA-binding domain superfamily/Winged helix DNA-binding domain"/>
    <property type="match status" value="1"/>
</dbReference>
<dbReference type="InterPro" id="IPR036388">
    <property type="entry name" value="WH-like_DNA-bd_sf"/>
</dbReference>
<dbReference type="GO" id="GO:0006313">
    <property type="term" value="P:DNA transposition"/>
    <property type="evidence" value="ECO:0007669"/>
    <property type="project" value="InterPro"/>
</dbReference>
<comment type="caution">
    <text evidence="2">The sequence shown here is derived from an EMBL/GenBank/DDBJ whole genome shotgun (WGS) entry which is preliminary data.</text>
</comment>
<keyword evidence="3" id="KW-1185">Reference proteome</keyword>
<dbReference type="GO" id="GO:0043565">
    <property type="term" value="F:sequence-specific DNA binding"/>
    <property type="evidence" value="ECO:0007669"/>
    <property type="project" value="InterPro"/>
</dbReference>
<dbReference type="SUPFAM" id="SSF48295">
    <property type="entry name" value="TrpR-like"/>
    <property type="match status" value="1"/>
</dbReference>
<protein>
    <submittedName>
        <fullName evidence="2">Transposase</fullName>
    </submittedName>
</protein>
<dbReference type="GO" id="GO:0004803">
    <property type="term" value="F:transposase activity"/>
    <property type="evidence" value="ECO:0007669"/>
    <property type="project" value="InterPro"/>
</dbReference>
<dbReference type="NCBIfam" id="NF047595">
    <property type="entry name" value="IS66_ISRel24_TnpA"/>
    <property type="match status" value="1"/>
</dbReference>
<name>A0A4R5PXY6_9PROT</name>
<organism evidence="2 3">
    <name type="scientific">Dankookia rubra</name>
    <dbReference type="NCBI Taxonomy" id="1442381"/>
    <lineage>
        <taxon>Bacteria</taxon>
        <taxon>Pseudomonadati</taxon>
        <taxon>Pseudomonadota</taxon>
        <taxon>Alphaproteobacteria</taxon>
        <taxon>Acetobacterales</taxon>
        <taxon>Roseomonadaceae</taxon>
        <taxon>Dankookia</taxon>
    </lineage>
</organism>
<gene>
    <name evidence="2" type="ORF">E2C06_36795</name>
</gene>
<evidence type="ECO:0000256" key="1">
    <source>
        <dbReference type="ARBA" id="ARBA00009964"/>
    </source>
</evidence>
<accession>A0A4R5PXY6</accession>
<dbReference type="PANTHER" id="PTHR37936">
    <property type="entry name" value="TRANSPOSASE INSC FOR INSERTION ELEMENT IS2A-RELATED"/>
    <property type="match status" value="1"/>
</dbReference>
<dbReference type="PROSITE" id="PS51257">
    <property type="entry name" value="PROKAR_LIPOPROTEIN"/>
    <property type="match status" value="1"/>
</dbReference>
<dbReference type="PANTHER" id="PTHR37936:SF3">
    <property type="entry name" value="TRANSPOSASE INSC FOR INSERTION ELEMENT IS2A-RELATED"/>
    <property type="match status" value="1"/>
</dbReference>
<dbReference type="AlphaFoldDB" id="A0A4R5PXY6"/>
<dbReference type="OrthoDB" id="7267835at2"/>
<dbReference type="InterPro" id="IPR010921">
    <property type="entry name" value="Trp_repressor/repl_initiator"/>
</dbReference>
<proteinExistence type="inferred from homology"/>
<dbReference type="Proteomes" id="UP000295096">
    <property type="component" value="Unassembled WGS sequence"/>
</dbReference>
<evidence type="ECO:0000313" key="3">
    <source>
        <dbReference type="Proteomes" id="UP000295096"/>
    </source>
</evidence>
<dbReference type="InterPro" id="IPR002514">
    <property type="entry name" value="Transposase_8"/>
</dbReference>